<keyword evidence="3" id="KW-1185">Reference proteome</keyword>
<evidence type="ECO:0000256" key="1">
    <source>
        <dbReference type="SAM" id="MobiDB-lite"/>
    </source>
</evidence>
<comment type="caution">
    <text evidence="2">The sequence shown here is derived from an EMBL/GenBank/DDBJ whole genome shotgun (WGS) entry which is preliminary data.</text>
</comment>
<name>A0A9D4LXV8_DREPO</name>
<feature type="compositionally biased region" description="Basic and acidic residues" evidence="1">
    <location>
        <begin position="177"/>
        <end position="186"/>
    </location>
</feature>
<organism evidence="2 3">
    <name type="scientific">Dreissena polymorpha</name>
    <name type="common">Zebra mussel</name>
    <name type="synonym">Mytilus polymorpha</name>
    <dbReference type="NCBI Taxonomy" id="45954"/>
    <lineage>
        <taxon>Eukaryota</taxon>
        <taxon>Metazoa</taxon>
        <taxon>Spiralia</taxon>
        <taxon>Lophotrochozoa</taxon>
        <taxon>Mollusca</taxon>
        <taxon>Bivalvia</taxon>
        <taxon>Autobranchia</taxon>
        <taxon>Heteroconchia</taxon>
        <taxon>Euheterodonta</taxon>
        <taxon>Imparidentia</taxon>
        <taxon>Neoheterodontei</taxon>
        <taxon>Myida</taxon>
        <taxon>Dreissenoidea</taxon>
        <taxon>Dreissenidae</taxon>
        <taxon>Dreissena</taxon>
    </lineage>
</organism>
<evidence type="ECO:0000313" key="3">
    <source>
        <dbReference type="Proteomes" id="UP000828390"/>
    </source>
</evidence>
<feature type="region of interest" description="Disordered" evidence="1">
    <location>
        <begin position="220"/>
        <end position="249"/>
    </location>
</feature>
<proteinExistence type="predicted"/>
<dbReference type="EMBL" id="JAIWYP010000002">
    <property type="protein sequence ID" value="KAH3867142.1"/>
    <property type="molecule type" value="Genomic_DNA"/>
</dbReference>
<feature type="region of interest" description="Disordered" evidence="1">
    <location>
        <begin position="158"/>
        <end position="188"/>
    </location>
</feature>
<dbReference type="AlphaFoldDB" id="A0A9D4LXV8"/>
<protein>
    <submittedName>
        <fullName evidence="2">Uncharacterized protein</fullName>
    </submittedName>
</protein>
<gene>
    <name evidence="2" type="ORF">DPMN_030267</name>
</gene>
<sequence>MPDLFNIDLAENGFRKNNLDWRKFRDTYNKVSATKLERGIKPLPLSLLLKLFGPQKVFRTYVISHHEGELDDSSFRSVPDLNISDASMKPGEAGRDALAVTKTVSFPGSGLLTHSTDDLSGKHKTSKIVKRLKRDGLPTRPAFQRGLRVPGRYFPKPVTNAGEDNLNHSTTFVESPLSRERDRDNRPWTQTPRAINVATPSSLRSQQTFSRNSSRLFKGTACKPSDTMFSSTRRTPTWSGKSNATMKSMPPFNTNGVAHFRRGNGFDDPTDANPGASFKLEIVNCNGNGNHAGNHTDLSSELSISKRIRYSARQVSFPKTSTDFTTVLQGRPKTLHSRDLAESLETNVTREPRARTHVGFVDNT</sequence>
<dbReference type="Proteomes" id="UP000828390">
    <property type="component" value="Unassembled WGS sequence"/>
</dbReference>
<reference evidence="2" key="1">
    <citation type="journal article" date="2019" name="bioRxiv">
        <title>The Genome of the Zebra Mussel, Dreissena polymorpha: A Resource for Invasive Species Research.</title>
        <authorList>
            <person name="McCartney M.A."/>
            <person name="Auch B."/>
            <person name="Kono T."/>
            <person name="Mallez S."/>
            <person name="Zhang Y."/>
            <person name="Obille A."/>
            <person name="Becker A."/>
            <person name="Abrahante J.E."/>
            <person name="Garbe J."/>
            <person name="Badalamenti J.P."/>
            <person name="Herman A."/>
            <person name="Mangelson H."/>
            <person name="Liachko I."/>
            <person name="Sullivan S."/>
            <person name="Sone E.D."/>
            <person name="Koren S."/>
            <person name="Silverstein K.A.T."/>
            <person name="Beckman K.B."/>
            <person name="Gohl D.M."/>
        </authorList>
    </citation>
    <scope>NUCLEOTIDE SEQUENCE</scope>
    <source>
        <strain evidence="2">Duluth1</strain>
        <tissue evidence="2">Whole animal</tissue>
    </source>
</reference>
<accession>A0A9D4LXV8</accession>
<evidence type="ECO:0000313" key="2">
    <source>
        <dbReference type="EMBL" id="KAH3867142.1"/>
    </source>
</evidence>
<reference evidence="2" key="2">
    <citation type="submission" date="2020-11" db="EMBL/GenBank/DDBJ databases">
        <authorList>
            <person name="McCartney M.A."/>
            <person name="Auch B."/>
            <person name="Kono T."/>
            <person name="Mallez S."/>
            <person name="Becker A."/>
            <person name="Gohl D.M."/>
            <person name="Silverstein K.A.T."/>
            <person name="Koren S."/>
            <person name="Bechman K.B."/>
            <person name="Herman A."/>
            <person name="Abrahante J.E."/>
            <person name="Garbe J."/>
        </authorList>
    </citation>
    <scope>NUCLEOTIDE SEQUENCE</scope>
    <source>
        <strain evidence="2">Duluth1</strain>
        <tissue evidence="2">Whole animal</tissue>
    </source>
</reference>
<feature type="compositionally biased region" description="Polar residues" evidence="1">
    <location>
        <begin position="227"/>
        <end position="249"/>
    </location>
</feature>